<feature type="chain" id="PRO_5040394341" description="Prion-inhibition and propagation HeLo domain-containing protein" evidence="2">
    <location>
        <begin position="23"/>
        <end position="1799"/>
    </location>
</feature>
<feature type="signal peptide" evidence="2">
    <location>
        <begin position="1"/>
        <end position="22"/>
    </location>
</feature>
<name>A0A9P3F1X8_ASPVI</name>
<dbReference type="Proteomes" id="UP000710440">
    <property type="component" value="Unassembled WGS sequence"/>
</dbReference>
<dbReference type="Gene3D" id="1.20.120.1020">
    <property type="entry name" value="Prion-inhibition and propagation, HeLo domain"/>
    <property type="match status" value="2"/>
</dbReference>
<dbReference type="PANTHER" id="PTHR42345">
    <property type="entry name" value="TPR_REGION DOMAIN-CONTAINING PROTEIN"/>
    <property type="match status" value="1"/>
</dbReference>
<keyword evidence="2" id="KW-0732">Signal</keyword>
<organism evidence="4 5">
    <name type="scientific">Aspergillus viridinutans</name>
    <dbReference type="NCBI Taxonomy" id="75553"/>
    <lineage>
        <taxon>Eukaryota</taxon>
        <taxon>Fungi</taxon>
        <taxon>Dikarya</taxon>
        <taxon>Ascomycota</taxon>
        <taxon>Pezizomycotina</taxon>
        <taxon>Eurotiomycetes</taxon>
        <taxon>Eurotiomycetidae</taxon>
        <taxon>Eurotiales</taxon>
        <taxon>Aspergillaceae</taxon>
        <taxon>Aspergillus</taxon>
        <taxon>Aspergillus subgen. Fumigati</taxon>
    </lineage>
</organism>
<dbReference type="InterPro" id="IPR038305">
    <property type="entry name" value="HeLo_sf"/>
</dbReference>
<protein>
    <recommendedName>
        <fullName evidence="3">Prion-inhibition and propagation HeLo domain-containing protein</fullName>
    </recommendedName>
</protein>
<gene>
    <name evidence="4" type="ORF">Aspvir_005990</name>
</gene>
<dbReference type="OrthoDB" id="20872at2759"/>
<feature type="domain" description="Prion-inhibition and propagation HeLo" evidence="3">
    <location>
        <begin position="5"/>
        <end position="211"/>
    </location>
</feature>
<evidence type="ECO:0000313" key="4">
    <source>
        <dbReference type="EMBL" id="GIK01949.1"/>
    </source>
</evidence>
<evidence type="ECO:0000313" key="5">
    <source>
        <dbReference type="Proteomes" id="UP000710440"/>
    </source>
</evidence>
<dbReference type="EMBL" id="BOPL01000003">
    <property type="protein sequence ID" value="GIK01949.1"/>
    <property type="molecule type" value="Genomic_DNA"/>
</dbReference>
<dbReference type="RefSeq" id="XP_043125135.1">
    <property type="nucleotide sequence ID" value="XM_043269200.1"/>
</dbReference>
<dbReference type="Pfam" id="PF14479">
    <property type="entry name" value="HeLo"/>
    <property type="match status" value="2"/>
</dbReference>
<evidence type="ECO:0000259" key="3">
    <source>
        <dbReference type="Pfam" id="PF14479"/>
    </source>
</evidence>
<evidence type="ECO:0000256" key="2">
    <source>
        <dbReference type="SAM" id="SignalP"/>
    </source>
</evidence>
<feature type="domain" description="Prion-inhibition and propagation HeLo" evidence="3">
    <location>
        <begin position="874"/>
        <end position="1090"/>
    </location>
</feature>
<dbReference type="PANTHER" id="PTHR42345:SF2">
    <property type="entry name" value="HELICASE-LIKE PROTEIN"/>
    <property type="match status" value="1"/>
</dbReference>
<dbReference type="InterPro" id="IPR029498">
    <property type="entry name" value="HeLo_dom"/>
</dbReference>
<comment type="caution">
    <text evidence="4">The sequence shown here is derived from an EMBL/GenBank/DDBJ whole genome shotgun (WGS) entry which is preliminary data.</text>
</comment>
<dbReference type="GeneID" id="66933972"/>
<reference evidence="4 5" key="1">
    <citation type="submission" date="2021-02" db="EMBL/GenBank/DDBJ databases">
        <title>Pan-genome distribution and transcriptional activeness of fungal secondary metabolism genes in Aspergillus section Fumigati.</title>
        <authorList>
            <person name="Takahashi H."/>
            <person name="Umemura M."/>
            <person name="Ninomiya A."/>
            <person name="Kusuya Y."/>
            <person name="Urayama S."/>
            <person name="Shimizu M."/>
            <person name="Watanabe A."/>
            <person name="Kamei K."/>
            <person name="Yaguchi T."/>
            <person name="Hagiwara D."/>
        </authorList>
    </citation>
    <scope>NUCLEOTIDE SEQUENCE [LARGE SCALE GENOMIC DNA]</scope>
    <source>
        <strain evidence="4 5">IFM 47045</strain>
    </source>
</reference>
<evidence type="ECO:0000256" key="1">
    <source>
        <dbReference type="SAM" id="MobiDB-lite"/>
    </source>
</evidence>
<sequence length="1799" mass="199245">MDILGVSVGAVSLVTLFKTCLALFETFENGRNLGMDYEILSTKVGIERVRLALWGDAVGLLRLAPDQEKNVDRGDDADPRLGEPRMIRAVSDILNCMRRLFEDSAALTRRYGLQATTTGKIPTSVGENALAATFHKTYARLHASASRIQRSSSLVAAARWAIKDKKQFERFVENLRSFNDSLALLFPDIDEDSRQVMADEIKESTDLNGLQIVEQAVSDLEGGEPLVEAASVRITQLSQYSQSIAEAQCAQTDDSVADIDVHRLTRQLGVLDASMSKRVELRGGLQFSLAGIVGGDCFAEYSFYGMDSNDYLVEKHKEAQYVKHSCLAWSLMYMSDRKRHDQADFSRQDTECHRLYEGRLPGTRSIGGYIADFNMWIRANNPKTEQFSNTLHSLPDVAFEDLVERVRRIQLQGDRFWSADERSASNNLEELIGPARMGSTMPDQVTEILYTLNRRRDFPDVLDGASLATIALGTSDSLYNFLLQVILAYELRMRMQRLSDIGFGNVSPRIVAAMHASERWLDGIQVKLPDPNDNSVELHSLVHERQVEGLIRFAEIMAWPALGEMRIFAEEAYASIRRGMASSTHLWDWLYGLMLPGQGFIFAIMAALVAATPSLRHLEAAEHYTSGLVLKDRSYWRAKTVFGRVLGGMKGVRAANGWVGPCPAPEDVRGASLKEGWWRVHARDAAFTRFTNQDQPAEVRRFPPFQSCEDSSSAAEWIRGLGNRSEWAVPIGPSESSDHVEFRALHFQKLGSALHDTTPAQGSLMKSDGQDEPEPEQRAILDLLINDRPVSFTLYTNPVFIAAPACIDGPHAVHQQDLPKMQHILRPSQLLDHVHTDKRVLIIDATGKGECELVARAWCSQNGQHAIIMEIASTAIGVVGLAALFSTCIETLDTLAAAARYSVDREILQTKIEVERLRLIIWGESAGLTNIDPNRPEDETANDLDLLDESLRGAALRPAVAGLLACFAHCIDDVEQLQSRYGLVAQKESQEKESIAASTEAPRRQMLLTTFQKTYARFQQRTLKVQEESSPLKKARWAVTDERKFRALTAELKAINDSLDSLLPAIRDKTRVKMRTGIMRSNDVDQLQNLVTAADEVTELIAETASLRLEMLSTTGHPGAVKPTLKSVQVTAASRGSTEKRLNGPSTQFPLPGVQSVVQDLIAATVDVPPSSSSASTAPAGDLYDDTGALVIHKAFYKPDSLACFSWLVGLGETPELAEAEPVPDAAFDLQYIPDLVAIVAENLLEVDIAADRKYAGWSPGSVSLTGFAREATFWRKAPDLEKRGKPPSWQRVTSKQIRSDFIDERWKKLVEEGLGDDFTDQKGYEEVRELIGPSDYTWLDPEEGFKLRHQITDLLGALSSSTLPSFEVNGSIALLAFYEKIDPNSTFGFADFMRQLLVARELTLRIQRADKRWYGGITTRVLYDMITADLWARNMEINPAGGYGVPKLVTQRQMHGIIKFVTEMQWPYADEVRKTANDLLNAQPYEVNVDVRVHDWMSGLVFPGAHFPLNLVGVLYQLSSTLRAHMPTDIVKVREGNFGIVYPEASYWNVRSVLGKVLAPLSGDQETGHPKVRCLGGWVGPCLSPSLPECRLGITVSLSTRQPPYAPLDLDSGVGDATETTWSRESNHGDGGEWTLPTPPELSLDTVAVQTIRLSRVPKADLSAKDALYYSARIDFRLSRSCTFITFTLYTNSVFIAVPPCRGSHKIDPRAAGRYTFAVRGIEELSRISKKGDAAARMAILVINATGEPASEVFARAWCCHTGTNAVIWRREGGKCCFKCALMVASTDGLGTGVLIAC</sequence>
<feature type="region of interest" description="Disordered" evidence="1">
    <location>
        <begin position="1617"/>
        <end position="1638"/>
    </location>
</feature>
<keyword evidence="5" id="KW-1185">Reference proteome</keyword>
<proteinExistence type="predicted"/>
<accession>A0A9P3F1X8</accession>